<protein>
    <submittedName>
        <fullName evidence="1">Uncharacterized protein</fullName>
    </submittedName>
</protein>
<sequence length="169" mass="19512">MNRHLSVLFIIITTILLKATLVLSESENFTKVSFFCKNNESKLSTVAQNNNGSLQPIFHWHSYAFDSNTDLSKSCKNATKILNIHFSENPYLSSFLLIPTVISRLPGICISDEFRDCRRVLFVSYPDRSENNPHKKAYQILNEIIDTQFQDNWIKDERSSTSTLEIELF</sequence>
<reference evidence="1 2" key="1">
    <citation type="submission" date="2019-01" db="EMBL/GenBank/DDBJ databases">
        <authorList>
            <person name="Brito A."/>
        </authorList>
    </citation>
    <scope>NUCLEOTIDE SEQUENCE [LARGE SCALE GENOMIC DNA]</scope>
    <source>
        <strain evidence="1">1</strain>
    </source>
</reference>
<dbReference type="OrthoDB" id="490444at2"/>
<dbReference type="Pfam" id="PF14218">
    <property type="entry name" value="COP23"/>
    <property type="match status" value="1"/>
</dbReference>
<organism evidence="1 2">
    <name type="scientific">Hyella patelloides LEGE 07179</name>
    <dbReference type="NCBI Taxonomy" id="945734"/>
    <lineage>
        <taxon>Bacteria</taxon>
        <taxon>Bacillati</taxon>
        <taxon>Cyanobacteriota</taxon>
        <taxon>Cyanophyceae</taxon>
        <taxon>Pleurocapsales</taxon>
        <taxon>Hyellaceae</taxon>
        <taxon>Hyella</taxon>
    </lineage>
</organism>
<dbReference type="EMBL" id="CAACVJ010000181">
    <property type="protein sequence ID" value="VEP14409.1"/>
    <property type="molecule type" value="Genomic_DNA"/>
</dbReference>
<keyword evidence="2" id="KW-1185">Reference proteome</keyword>
<accession>A0A563VT17</accession>
<proteinExistence type="predicted"/>
<dbReference type="Proteomes" id="UP000320055">
    <property type="component" value="Unassembled WGS sequence"/>
</dbReference>
<dbReference type="RefSeq" id="WP_144872979.1">
    <property type="nucleotide sequence ID" value="NZ_LR214004.1"/>
</dbReference>
<dbReference type="AlphaFoldDB" id="A0A563VT17"/>
<evidence type="ECO:0000313" key="2">
    <source>
        <dbReference type="Proteomes" id="UP000320055"/>
    </source>
</evidence>
<evidence type="ECO:0000313" key="1">
    <source>
        <dbReference type="EMBL" id="VEP14409.1"/>
    </source>
</evidence>
<dbReference type="InterPro" id="IPR025478">
    <property type="entry name" value="COP23"/>
</dbReference>
<gene>
    <name evidence="1" type="ORF">H1P_2610009</name>
</gene>
<name>A0A563VT17_9CYAN</name>